<dbReference type="EMBL" id="JANBPU010000003">
    <property type="protein sequence ID" value="KAJ1921741.1"/>
    <property type="molecule type" value="Genomic_DNA"/>
</dbReference>
<dbReference type="Pfam" id="PF13181">
    <property type="entry name" value="TPR_8"/>
    <property type="match status" value="2"/>
</dbReference>
<evidence type="ECO:0000313" key="5">
    <source>
        <dbReference type="EMBL" id="KAJ1921741.1"/>
    </source>
</evidence>
<name>A0A9W8A3L2_9FUNG</name>
<dbReference type="GO" id="GO:0000993">
    <property type="term" value="F:RNA polymerase II complex binding"/>
    <property type="evidence" value="ECO:0007669"/>
    <property type="project" value="TreeGrafter"/>
</dbReference>
<dbReference type="SUPFAM" id="SSF48452">
    <property type="entry name" value="TPR-like"/>
    <property type="match status" value="4"/>
</dbReference>
<dbReference type="PANTHER" id="PTHR14027">
    <property type="entry name" value="RNA POLYMERASE-ASSOCIATED PROTEIN CTR9"/>
    <property type="match status" value="1"/>
</dbReference>
<dbReference type="Pfam" id="PF13174">
    <property type="entry name" value="TPR_6"/>
    <property type="match status" value="1"/>
</dbReference>
<dbReference type="OrthoDB" id="343875at2759"/>
<feature type="repeat" description="TPR" evidence="3">
    <location>
        <begin position="147"/>
        <end position="180"/>
    </location>
</feature>
<feature type="region of interest" description="Disordered" evidence="4">
    <location>
        <begin position="705"/>
        <end position="731"/>
    </location>
</feature>
<feature type="compositionally biased region" description="Basic and acidic residues" evidence="4">
    <location>
        <begin position="1116"/>
        <end position="1152"/>
    </location>
</feature>
<keyword evidence="1" id="KW-0677">Repeat</keyword>
<feature type="region of interest" description="Disordered" evidence="4">
    <location>
        <begin position="1041"/>
        <end position="1065"/>
    </location>
</feature>
<dbReference type="PANTHER" id="PTHR14027:SF2">
    <property type="entry name" value="RNA POLYMERASE-ASSOCIATED PROTEIN CTR9 HOMOLOG"/>
    <property type="match status" value="1"/>
</dbReference>
<accession>A0A9W8A3L2</accession>
<keyword evidence="2 3" id="KW-0802">TPR repeat</keyword>
<dbReference type="GO" id="GO:0006368">
    <property type="term" value="P:transcription elongation by RNA polymerase II"/>
    <property type="evidence" value="ECO:0007669"/>
    <property type="project" value="TreeGrafter"/>
</dbReference>
<comment type="caution">
    <text evidence="5">The sequence shown here is derived from an EMBL/GenBank/DDBJ whole genome shotgun (WGS) entry which is preliminary data.</text>
</comment>
<feature type="region of interest" description="Disordered" evidence="4">
    <location>
        <begin position="1116"/>
        <end position="1292"/>
    </location>
</feature>
<protein>
    <submittedName>
        <fullName evidence="5">Protein required for normal CLN1 and CLN2 G1 cyclin expression</fullName>
    </submittedName>
</protein>
<evidence type="ECO:0000256" key="3">
    <source>
        <dbReference type="PROSITE-ProRule" id="PRU00339"/>
    </source>
</evidence>
<feature type="repeat" description="TPR" evidence="3">
    <location>
        <begin position="337"/>
        <end position="370"/>
    </location>
</feature>
<dbReference type="SMART" id="SM00028">
    <property type="entry name" value="TPR"/>
    <property type="match status" value="9"/>
</dbReference>
<dbReference type="GO" id="GO:0016593">
    <property type="term" value="C:Cdc73/Paf1 complex"/>
    <property type="evidence" value="ECO:0007669"/>
    <property type="project" value="TreeGrafter"/>
</dbReference>
<sequence length="1292" mass="145375">MEAPLPRIIEVPLYGSDNVLEIDCNQIPDKAHEMCDILLQEKSPPKFYLLFALEYYRKNKIDESITALKLGLSSVQSANQQAKLPLITCLASLYIQKAKLSQNPSISAFKGANDHDTAQQPASERDKFLQLATALLNEADRINTKHPNTLLCKGLLCLSMRQFDNALQLFSQVVNNNPSSLTALLGKARAHYAKKQYIPALQIYQHVLTLSPYGKPDARVGIGLCFQKIGMKGDACKAFQRAVDIDGSNVPARILLATSLLNRARDQLIDGSVQGNGGHELVQKAMEHIQTGYMNQPNHITLLLLLSDRFFYRGEINEAKSLAVKAMAVADSQAIQIEAQYQVARCLHKQGLYDQAYEAYNTILKVNSNHIRARFGFGQMEIHKGLWSSAVITFEAIIERFPKCVEAMRMLAFIHTQLPNHDSQALEYYNKELKLVLESSEGHPKNDAVGQTNDIEKIAQCYISDPDILLETANLYEKVDSAKALQYYRAANHAIKSLDSKNNVGDVPELLNNIGSLAYSQDMFDVAIDSLTKAVDVCLTALKSNGEITHQNGNSFNIDDLHSAPPPVNFQTANRRQKRHESAFTTSMYNFARIYECLGKWLKAEDIYKQLIKRHPHYIDAQLRVAFLEQTVHNRIQDAVDIYNDAMALDQTRITTRLLQGSLQLEAKQVQAGRRTYEHVLKQLQKHNLHSLCSLGNFYLSAGRSEQSQPSLPNIPPGASRSAAERKHQQQLQKKQQLAFSRYNKALQFFTKCIELDEKCVVAAQGIAIAMAENGKYIEARDLLVQVREAIMKDTAPISTSGTTQQQSTSTQASSQYEDRLFIKKDRVMWTTLNLGHVYTELGQFQSAVLMYEACIKRLEDPTIFPDYEDNRQSKPKHLGEATDDDKALLEKVCKAEKEERLKVRKDVDICLARALYVKAKTEKDLGVMKQALEKLKVARKRYYTELPSSKNNKDSEQKKNKSSSDPMLEIFEGDDPLVMFNLALVGQQFANLVSELPQEKRSLQDLMDAMAELDESTKLFNKLAKAKNVAKDLIQEQKTVSGTNGTNDEEAAKATRAPKTPQIRFPYDPAMAVNRAGFGKSLSTMLKRKHDGQVEFEAQKAAQREEFIKRREAQREEAERKRKEEEKAREAEEERLRKLTEERNAKLREEMAAAAALEASQVKSERSSKSKARVKDEFDDDEEDDEPYNYDNDDGEAEQASKSRRKKRKVAASASADDLQEGAAASTTDYEQYARPVGGISPSKRQPGRPSASNGMGDYDSHGRKYKSKVIVESSDEESDTNDQPPPVNQE</sequence>
<reference evidence="5" key="1">
    <citation type="submission" date="2022-07" db="EMBL/GenBank/DDBJ databases">
        <title>Phylogenomic reconstructions and comparative analyses of Kickxellomycotina fungi.</title>
        <authorList>
            <person name="Reynolds N.K."/>
            <person name="Stajich J.E."/>
            <person name="Barry K."/>
            <person name="Grigoriev I.V."/>
            <person name="Crous P."/>
            <person name="Smith M.E."/>
        </authorList>
    </citation>
    <scope>NUCLEOTIDE SEQUENCE</scope>
    <source>
        <strain evidence="5">NBRC 100468</strain>
    </source>
</reference>
<dbReference type="Gene3D" id="1.25.40.10">
    <property type="entry name" value="Tetratricopeptide repeat domain"/>
    <property type="match status" value="4"/>
</dbReference>
<organism evidence="5 6">
    <name type="scientific">Mycoemilia scoparia</name>
    <dbReference type="NCBI Taxonomy" id="417184"/>
    <lineage>
        <taxon>Eukaryota</taxon>
        <taxon>Fungi</taxon>
        <taxon>Fungi incertae sedis</taxon>
        <taxon>Zoopagomycota</taxon>
        <taxon>Kickxellomycotina</taxon>
        <taxon>Kickxellomycetes</taxon>
        <taxon>Kickxellales</taxon>
        <taxon>Kickxellaceae</taxon>
        <taxon>Mycoemilia</taxon>
    </lineage>
</organism>
<evidence type="ECO:0000313" key="6">
    <source>
        <dbReference type="Proteomes" id="UP001150538"/>
    </source>
</evidence>
<dbReference type="PROSITE" id="PS50005">
    <property type="entry name" value="TPR"/>
    <property type="match status" value="2"/>
</dbReference>
<dbReference type="InterPro" id="IPR011990">
    <property type="entry name" value="TPR-like_helical_dom_sf"/>
</dbReference>
<feature type="compositionally biased region" description="Acidic residues" evidence="4">
    <location>
        <begin position="1178"/>
        <end position="1198"/>
    </location>
</feature>
<gene>
    <name evidence="5" type="primary">CTR9</name>
    <name evidence="5" type="ORF">H4219_000474</name>
</gene>
<dbReference type="Proteomes" id="UP001150538">
    <property type="component" value="Unassembled WGS sequence"/>
</dbReference>
<proteinExistence type="predicted"/>
<dbReference type="Pfam" id="PF13432">
    <property type="entry name" value="TPR_16"/>
    <property type="match status" value="1"/>
</dbReference>
<evidence type="ECO:0000256" key="4">
    <source>
        <dbReference type="SAM" id="MobiDB-lite"/>
    </source>
</evidence>
<feature type="compositionally biased region" description="Basic and acidic residues" evidence="4">
    <location>
        <begin position="1164"/>
        <end position="1177"/>
    </location>
</feature>
<keyword evidence="6" id="KW-1185">Reference proteome</keyword>
<dbReference type="InterPro" id="IPR019734">
    <property type="entry name" value="TPR_rpt"/>
</dbReference>
<evidence type="ECO:0000256" key="1">
    <source>
        <dbReference type="ARBA" id="ARBA00022737"/>
    </source>
</evidence>
<dbReference type="GO" id="GO:0006355">
    <property type="term" value="P:regulation of DNA-templated transcription"/>
    <property type="evidence" value="ECO:0007669"/>
    <property type="project" value="InterPro"/>
</dbReference>
<dbReference type="InterPro" id="IPR031101">
    <property type="entry name" value="Ctr9"/>
</dbReference>
<evidence type="ECO:0000256" key="2">
    <source>
        <dbReference type="ARBA" id="ARBA00022803"/>
    </source>
</evidence>
<feature type="region of interest" description="Disordered" evidence="4">
    <location>
        <begin position="947"/>
        <end position="968"/>
    </location>
</feature>